<dbReference type="InterPro" id="IPR006073">
    <property type="entry name" value="GTP-bd"/>
</dbReference>
<dbReference type="CDD" id="cd16571">
    <property type="entry name" value="RING-HC_SIAHs"/>
    <property type="match status" value="1"/>
</dbReference>
<feature type="domain" description="RING-type" evidence="12">
    <location>
        <begin position="55"/>
        <end position="91"/>
    </location>
</feature>
<feature type="region of interest" description="Disordered" evidence="11">
    <location>
        <begin position="889"/>
        <end position="921"/>
    </location>
</feature>
<dbReference type="SUPFAM" id="SSF49599">
    <property type="entry name" value="TRAF domain-like"/>
    <property type="match status" value="1"/>
</dbReference>
<keyword evidence="7 10" id="KW-0863">Zinc-finger</keyword>
<evidence type="ECO:0000313" key="15">
    <source>
        <dbReference type="Proteomes" id="UP001314170"/>
    </source>
</evidence>
<dbReference type="FunFam" id="2.60.210.10:FF:000004">
    <property type="entry name" value="E3 ubiquitin-protein ligase SINAT5-like"/>
    <property type="match status" value="1"/>
</dbReference>
<dbReference type="InterPro" id="IPR049548">
    <property type="entry name" value="Sina-like_RING"/>
</dbReference>
<dbReference type="InterPro" id="IPR001841">
    <property type="entry name" value="Znf_RING"/>
</dbReference>
<dbReference type="PANTHER" id="PTHR46434:SF1">
    <property type="entry name" value="GENETIC INTERACTOR OF PROHIBITINS 3, MITOCHONDRIAL"/>
    <property type="match status" value="1"/>
</dbReference>
<dbReference type="Gene3D" id="3.40.50.300">
    <property type="entry name" value="P-loop containing nucleotide triphosphate hydrolases"/>
    <property type="match status" value="1"/>
</dbReference>
<evidence type="ECO:0000256" key="3">
    <source>
        <dbReference type="ARBA" id="ARBA00009119"/>
    </source>
</evidence>
<feature type="domain" description="SIAH-type" evidence="13">
    <location>
        <begin position="108"/>
        <end position="168"/>
    </location>
</feature>
<dbReference type="InterPro" id="IPR008974">
    <property type="entry name" value="TRAF-like"/>
</dbReference>
<keyword evidence="9" id="KW-0862">Zinc</keyword>
<dbReference type="InterPro" id="IPR013010">
    <property type="entry name" value="Znf_SIAH"/>
</dbReference>
<comment type="catalytic activity">
    <reaction evidence="1">
        <text>S-ubiquitinyl-[E2 ubiquitin-conjugating enzyme]-L-cysteine + [acceptor protein]-L-lysine = [E2 ubiquitin-conjugating enzyme]-L-cysteine + N(6)-ubiquitinyl-[acceptor protein]-L-lysine.</text>
        <dbReference type="EC" id="2.3.2.27"/>
    </reaction>
</comment>
<evidence type="ECO:0000256" key="1">
    <source>
        <dbReference type="ARBA" id="ARBA00000900"/>
    </source>
</evidence>
<dbReference type="InterPro" id="IPR027417">
    <property type="entry name" value="P-loop_NTPase"/>
</dbReference>
<dbReference type="InterPro" id="IPR018121">
    <property type="entry name" value="7-in-absentia-prot_TRAF-dom"/>
</dbReference>
<gene>
    <name evidence="14" type="ORF">DCAF_LOCUS14228</name>
</gene>
<evidence type="ECO:0000256" key="9">
    <source>
        <dbReference type="ARBA" id="ARBA00022833"/>
    </source>
</evidence>
<dbReference type="GO" id="GO:0005525">
    <property type="term" value="F:GTP binding"/>
    <property type="evidence" value="ECO:0007669"/>
    <property type="project" value="InterPro"/>
</dbReference>
<dbReference type="AlphaFoldDB" id="A0AAV1RUP2"/>
<reference evidence="14 15" key="1">
    <citation type="submission" date="2024-01" db="EMBL/GenBank/DDBJ databases">
        <authorList>
            <person name="Waweru B."/>
        </authorList>
    </citation>
    <scope>NUCLEOTIDE SEQUENCE [LARGE SCALE GENOMIC DNA]</scope>
</reference>
<dbReference type="SUPFAM" id="SSF57850">
    <property type="entry name" value="RING/U-box"/>
    <property type="match status" value="1"/>
</dbReference>
<evidence type="ECO:0000256" key="6">
    <source>
        <dbReference type="ARBA" id="ARBA00022723"/>
    </source>
</evidence>
<dbReference type="Pfam" id="PF01926">
    <property type="entry name" value="MMR_HSR1"/>
    <property type="match status" value="1"/>
</dbReference>
<sequence>MAPGGIIYKEEIEPRIAYLDYDTGHTATSNADLRGSPFRNLGKQSSSNVQDLLECPVCFTIMYPPIFQCPNGHTLCSQCRARVKNACPICRGELGTIRCLALEKIAESIELPCKYQSMGCCDIFPYYSKPKHEKNCKHRPYNCPYAGAECSITGDIPLLIKHLKNDHKVDMHDGCTFNHRYVKSDPREIDNATWMLTVFNCFGRQFCLHFETFLIGMSPVYMAFLRFMGTEDEAREFSYSIEVGGNGRKLTWQGVPRSIRDSHQKVRDSQDGLIIQRNLALFFSGGDRQELKLKVSGRIWKEHASAAAKTLNPLTTTKNHREMIIARNLSASKTKLQPLSSLYFLAQSPLTPSKPHNYYYNLYTQNPTKTNCFFSSKPTNSNPPKHQTFLSLPLTRDGNYDEATPPATVCPGCGVHMQDANPKHPGFYKQPSIKDPDYKSDTNLVPISLESEFSSSLKRGLFVEPGKQKPDLDLTENESVLEKRPPVVCARCHSLRHYGKVKDPTVENLLPDFDFYHTVGKRLVSSSGARTVVLLVVDAVDFDGSFPKRVAKLVSDSIEEKFTAWKEGKSGNVARIVLVVTKLDLLPSSVSPIGFEYWVRRRAREGGASVIKKVHFVSSVRNWGLKNLVDDVIELAGARGHVWAVGAQNAGKSTLLNAMAKCVGGKERKVSYLTEAPVPGTTLGIVRVEGVLPGQAKLFDTPGLLNPRQITTRLNREEQRLVHISKELKPRTYRIKEGDSIHIGGLMRLDIDELSVDSLYVTVWASPYLPLHMGKTENVSTMVEDHFGRQLQPPIGDKRVKELGKWVRQEFRLSGNSWDSSSVDVAAAGLGWFSIGLKGEAILGVWTYEGVDVVLRNALIPNRAHTFEVTGFTVSKIVSKADQALNKSLSQSEKERKQSNQEVAAPAESLISAFNTDANPC</sequence>
<dbReference type="Pfam" id="PF21516">
    <property type="entry name" value="YqeH-like_C"/>
    <property type="match status" value="1"/>
</dbReference>
<comment type="similarity">
    <text evidence="3">Belongs to the SINA (Seven in absentia) family.</text>
</comment>
<dbReference type="Proteomes" id="UP001314170">
    <property type="component" value="Unassembled WGS sequence"/>
</dbReference>
<feature type="compositionally biased region" description="Polar residues" evidence="11">
    <location>
        <begin position="912"/>
        <end position="921"/>
    </location>
</feature>
<evidence type="ECO:0000313" key="14">
    <source>
        <dbReference type="EMBL" id="CAK7339178.1"/>
    </source>
</evidence>
<accession>A0AAV1RUP2</accession>
<keyword evidence="15" id="KW-1185">Reference proteome</keyword>
<dbReference type="Gene3D" id="3.30.40.10">
    <property type="entry name" value="Zinc/RING finger domain, C3HC4 (zinc finger)"/>
    <property type="match status" value="2"/>
</dbReference>
<dbReference type="CDD" id="cd03829">
    <property type="entry name" value="Sina"/>
    <property type="match status" value="1"/>
</dbReference>
<dbReference type="GO" id="GO:0005739">
    <property type="term" value="C:mitochondrion"/>
    <property type="evidence" value="ECO:0007669"/>
    <property type="project" value="TreeGrafter"/>
</dbReference>
<dbReference type="InterPro" id="IPR048422">
    <property type="entry name" value="NOA1/YqeH-like_C"/>
</dbReference>
<dbReference type="GO" id="GO:0006511">
    <property type="term" value="P:ubiquitin-dependent protein catabolic process"/>
    <property type="evidence" value="ECO:0007669"/>
    <property type="project" value="InterPro"/>
</dbReference>
<dbReference type="InterPro" id="IPR013083">
    <property type="entry name" value="Znf_RING/FYVE/PHD"/>
</dbReference>
<dbReference type="GO" id="GO:0061630">
    <property type="term" value="F:ubiquitin protein ligase activity"/>
    <property type="evidence" value="ECO:0007669"/>
    <property type="project" value="UniProtKB-EC"/>
</dbReference>
<keyword evidence="5" id="KW-0808">Transferase</keyword>
<evidence type="ECO:0000259" key="12">
    <source>
        <dbReference type="PROSITE" id="PS50089"/>
    </source>
</evidence>
<evidence type="ECO:0000256" key="11">
    <source>
        <dbReference type="SAM" id="MobiDB-lite"/>
    </source>
</evidence>
<evidence type="ECO:0000256" key="8">
    <source>
        <dbReference type="ARBA" id="ARBA00022786"/>
    </source>
</evidence>
<organism evidence="14 15">
    <name type="scientific">Dovyalis caffra</name>
    <dbReference type="NCBI Taxonomy" id="77055"/>
    <lineage>
        <taxon>Eukaryota</taxon>
        <taxon>Viridiplantae</taxon>
        <taxon>Streptophyta</taxon>
        <taxon>Embryophyta</taxon>
        <taxon>Tracheophyta</taxon>
        <taxon>Spermatophyta</taxon>
        <taxon>Magnoliopsida</taxon>
        <taxon>eudicotyledons</taxon>
        <taxon>Gunneridae</taxon>
        <taxon>Pentapetalae</taxon>
        <taxon>rosids</taxon>
        <taxon>fabids</taxon>
        <taxon>Malpighiales</taxon>
        <taxon>Salicaceae</taxon>
        <taxon>Flacourtieae</taxon>
        <taxon>Dovyalis</taxon>
    </lineage>
</organism>
<dbReference type="SUPFAM" id="SSF52540">
    <property type="entry name" value="P-loop containing nucleoside triphosphate hydrolases"/>
    <property type="match status" value="1"/>
</dbReference>
<dbReference type="PROSITE" id="PS51081">
    <property type="entry name" value="ZF_SIAH"/>
    <property type="match status" value="1"/>
</dbReference>
<keyword evidence="8" id="KW-0833">Ubl conjugation pathway</keyword>
<evidence type="ECO:0000256" key="4">
    <source>
        <dbReference type="ARBA" id="ARBA00012483"/>
    </source>
</evidence>
<dbReference type="GO" id="GO:0008270">
    <property type="term" value="F:zinc ion binding"/>
    <property type="evidence" value="ECO:0007669"/>
    <property type="project" value="UniProtKB-KW"/>
</dbReference>
<protein>
    <recommendedName>
        <fullName evidence="4">RING-type E3 ubiquitin transferase</fullName>
        <ecNumber evidence="4">2.3.2.27</ecNumber>
    </recommendedName>
</protein>
<evidence type="ECO:0000259" key="13">
    <source>
        <dbReference type="PROSITE" id="PS51081"/>
    </source>
</evidence>
<dbReference type="PANTHER" id="PTHR46434">
    <property type="entry name" value="GENETIC INTERACTOR OF PROHIBITINS 3, MITOCHONDRIAL"/>
    <property type="match status" value="1"/>
</dbReference>
<evidence type="ECO:0000256" key="5">
    <source>
        <dbReference type="ARBA" id="ARBA00022679"/>
    </source>
</evidence>
<dbReference type="FunFam" id="3.30.40.10:FF:000041">
    <property type="entry name" value="E3 ubiquitin-protein ligase SINAT3"/>
    <property type="match status" value="1"/>
</dbReference>
<evidence type="ECO:0000256" key="7">
    <source>
        <dbReference type="ARBA" id="ARBA00022771"/>
    </source>
</evidence>
<proteinExistence type="inferred from homology"/>
<dbReference type="CDD" id="cd01855">
    <property type="entry name" value="YqeH"/>
    <property type="match status" value="1"/>
</dbReference>
<dbReference type="EC" id="2.3.2.27" evidence="4"/>
<evidence type="ECO:0000256" key="10">
    <source>
        <dbReference type="PROSITE-ProRule" id="PRU00455"/>
    </source>
</evidence>
<dbReference type="Pfam" id="PF21362">
    <property type="entry name" value="Sina_RING"/>
    <property type="match status" value="1"/>
</dbReference>
<dbReference type="Gene3D" id="2.60.210.10">
    <property type="entry name" value="Apoptosis, Tumor Necrosis Factor Receptor Associated Protein 2, Chain A"/>
    <property type="match status" value="1"/>
</dbReference>
<evidence type="ECO:0000256" key="2">
    <source>
        <dbReference type="ARBA" id="ARBA00004906"/>
    </source>
</evidence>
<dbReference type="InterPro" id="IPR050896">
    <property type="entry name" value="Mito_lipid_metab_GTPase"/>
</dbReference>
<dbReference type="PROSITE" id="PS50089">
    <property type="entry name" value="ZF_RING_2"/>
    <property type="match status" value="1"/>
</dbReference>
<keyword evidence="6" id="KW-0479">Metal-binding</keyword>
<name>A0AAV1RUP2_9ROSI</name>
<dbReference type="Pfam" id="PF21361">
    <property type="entry name" value="Sina_ZnF"/>
    <property type="match status" value="1"/>
</dbReference>
<comment type="pathway">
    <text evidence="2">Protein modification; protein ubiquitination.</text>
</comment>
<comment type="caution">
    <text evidence="14">The sequence shown here is derived from an EMBL/GenBank/DDBJ whole genome shotgun (WGS) entry which is preliminary data.</text>
</comment>
<dbReference type="EMBL" id="CAWUPB010001157">
    <property type="protein sequence ID" value="CAK7339178.1"/>
    <property type="molecule type" value="Genomic_DNA"/>
</dbReference>
<dbReference type="Pfam" id="PF03145">
    <property type="entry name" value="Sina_TRAF"/>
    <property type="match status" value="1"/>
</dbReference>